<dbReference type="InterPro" id="IPR043472">
    <property type="entry name" value="Macro_dom-like"/>
</dbReference>
<dbReference type="Gene3D" id="3.40.220.10">
    <property type="entry name" value="Leucine Aminopeptidase, subunit E, domain 1"/>
    <property type="match status" value="1"/>
</dbReference>
<dbReference type="PANTHER" id="PTHR35596">
    <property type="entry name" value="DUF2263 DOMAIN-CONTAINING PROTEIN"/>
    <property type="match status" value="1"/>
</dbReference>
<organism evidence="2 3">
    <name type="scientific">Novipirellula herctigrandis</name>
    <dbReference type="NCBI Taxonomy" id="2527986"/>
    <lineage>
        <taxon>Bacteria</taxon>
        <taxon>Pseudomonadati</taxon>
        <taxon>Planctomycetota</taxon>
        <taxon>Planctomycetia</taxon>
        <taxon>Pirellulales</taxon>
        <taxon>Pirellulaceae</taxon>
        <taxon>Novipirellula</taxon>
    </lineage>
</organism>
<dbReference type="EMBL" id="SJPJ01000001">
    <property type="protein sequence ID" value="TWT84583.1"/>
    <property type="molecule type" value="Genomic_DNA"/>
</dbReference>
<gene>
    <name evidence="2" type="ORF">CA13_60630</name>
</gene>
<keyword evidence="3" id="KW-1185">Reference proteome</keyword>
<dbReference type="NCBIfam" id="TIGR02452">
    <property type="entry name" value="TIGR02452 family protein"/>
    <property type="match status" value="1"/>
</dbReference>
<evidence type="ECO:0000313" key="2">
    <source>
        <dbReference type="EMBL" id="TWT84583.1"/>
    </source>
</evidence>
<reference evidence="2 3" key="1">
    <citation type="submission" date="2019-02" db="EMBL/GenBank/DDBJ databases">
        <title>Deep-cultivation of Planctomycetes and their phenomic and genomic characterization uncovers novel biology.</title>
        <authorList>
            <person name="Wiegand S."/>
            <person name="Jogler M."/>
            <person name="Boedeker C."/>
            <person name="Pinto D."/>
            <person name="Vollmers J."/>
            <person name="Rivas-Marin E."/>
            <person name="Kohn T."/>
            <person name="Peeters S.H."/>
            <person name="Heuer A."/>
            <person name="Rast P."/>
            <person name="Oberbeckmann S."/>
            <person name="Bunk B."/>
            <person name="Jeske O."/>
            <person name="Meyerdierks A."/>
            <person name="Storesund J.E."/>
            <person name="Kallscheuer N."/>
            <person name="Luecker S."/>
            <person name="Lage O.M."/>
            <person name="Pohl T."/>
            <person name="Merkel B.J."/>
            <person name="Hornburger P."/>
            <person name="Mueller R.-W."/>
            <person name="Bruemmer F."/>
            <person name="Labrenz M."/>
            <person name="Spormann A.M."/>
            <person name="Op Den Camp H."/>
            <person name="Overmann J."/>
            <person name="Amann R."/>
            <person name="Jetten M.S.M."/>
            <person name="Mascher T."/>
            <person name="Medema M.H."/>
            <person name="Devos D.P."/>
            <person name="Kaster A.-K."/>
            <person name="Ovreas L."/>
            <person name="Rohde M."/>
            <person name="Galperin M.Y."/>
            <person name="Jogler C."/>
        </authorList>
    </citation>
    <scope>NUCLEOTIDE SEQUENCE [LARGE SCALE GENOMIC DNA]</scope>
    <source>
        <strain evidence="2 3">CA13</strain>
    </source>
</reference>
<evidence type="ECO:0000259" key="1">
    <source>
        <dbReference type="Pfam" id="PF10021"/>
    </source>
</evidence>
<dbReference type="InterPro" id="IPR019261">
    <property type="entry name" value="PARG_cat_microbial"/>
</dbReference>
<proteinExistence type="predicted"/>
<dbReference type="PANTHER" id="PTHR35596:SF1">
    <property type="entry name" value="MICROBIAL-TYPE PARG CATALYTIC DOMAIN-CONTAINING PROTEIN"/>
    <property type="match status" value="1"/>
</dbReference>
<protein>
    <recommendedName>
        <fullName evidence="1">Microbial-type PARG catalytic domain-containing protein</fullName>
    </recommendedName>
</protein>
<dbReference type="InterPro" id="IPR012664">
    <property type="entry name" value="CHP02452"/>
</dbReference>
<comment type="caution">
    <text evidence="2">The sequence shown here is derived from an EMBL/GenBank/DDBJ whole genome shotgun (WGS) entry which is preliminary data.</text>
</comment>
<dbReference type="AlphaFoldDB" id="A0A5C5ZDH3"/>
<dbReference type="Proteomes" id="UP000315010">
    <property type="component" value="Unassembled WGS sequence"/>
</dbReference>
<dbReference type="Pfam" id="PF10021">
    <property type="entry name" value="PARG_cat_microb"/>
    <property type="match status" value="1"/>
</dbReference>
<sequence>MEFLPDQVTFVAKPIAQRGVLTMRIVEGRRPLALNFANGVEPGGGLLPGATAQEETLCRSSALYATLFNDSMYDFHRDNSPAPTVQII</sequence>
<evidence type="ECO:0000313" key="3">
    <source>
        <dbReference type="Proteomes" id="UP000315010"/>
    </source>
</evidence>
<feature type="domain" description="Microbial-type PARG catalytic" evidence="1">
    <location>
        <begin position="27"/>
        <end position="80"/>
    </location>
</feature>
<dbReference type="RefSeq" id="WP_419194937.1">
    <property type="nucleotide sequence ID" value="NZ_SJPJ01000001.1"/>
</dbReference>
<accession>A0A5C5ZDH3</accession>
<name>A0A5C5ZDH3_9BACT</name>